<name>A0A238YCC0_9BACT</name>
<evidence type="ECO:0000313" key="1">
    <source>
        <dbReference type="EMBL" id="SNR68926.1"/>
    </source>
</evidence>
<organism evidence="1 2">
    <name type="scientific">Desulfurobacterium atlanticum</name>
    <dbReference type="NCBI Taxonomy" id="240169"/>
    <lineage>
        <taxon>Bacteria</taxon>
        <taxon>Pseudomonadati</taxon>
        <taxon>Aquificota</taxon>
        <taxon>Aquificia</taxon>
        <taxon>Desulfurobacteriales</taxon>
        <taxon>Desulfurobacteriaceae</taxon>
        <taxon>Desulfurobacterium</taxon>
    </lineage>
</organism>
<dbReference type="Proteomes" id="UP000198405">
    <property type="component" value="Unassembled WGS sequence"/>
</dbReference>
<accession>A0A238YCC0</accession>
<dbReference type="RefSeq" id="WP_180706410.1">
    <property type="nucleotide sequence ID" value="NZ_FZOB01000003.1"/>
</dbReference>
<evidence type="ECO:0000313" key="2">
    <source>
        <dbReference type="Proteomes" id="UP000198405"/>
    </source>
</evidence>
<keyword evidence="2" id="KW-1185">Reference proteome</keyword>
<dbReference type="EMBL" id="FZOB01000003">
    <property type="protein sequence ID" value="SNR68926.1"/>
    <property type="molecule type" value="Genomic_DNA"/>
</dbReference>
<dbReference type="AlphaFoldDB" id="A0A238YCC0"/>
<proteinExistence type="predicted"/>
<reference evidence="2" key="1">
    <citation type="submission" date="2017-06" db="EMBL/GenBank/DDBJ databases">
        <authorList>
            <person name="Varghese N."/>
            <person name="Submissions S."/>
        </authorList>
    </citation>
    <scope>NUCLEOTIDE SEQUENCE [LARGE SCALE GENOMIC DNA]</scope>
    <source>
        <strain evidence="2">DSM 15668</strain>
    </source>
</reference>
<sequence length="53" mass="6237">MGYRLEKAVIEKKFAGEISKEETEKLLSEIQKELDRMVYELYGIEISNLEVDK</sequence>
<gene>
    <name evidence="1" type="ORF">SAMN06265340_10346</name>
</gene>
<protein>
    <submittedName>
        <fullName evidence="1">Uncharacterized protein</fullName>
    </submittedName>
</protein>